<evidence type="ECO:0000313" key="4">
    <source>
        <dbReference type="Proteomes" id="UP000053144"/>
    </source>
</evidence>
<dbReference type="Gramene" id="KOM54371">
    <property type="protein sequence ID" value="KOM54371"/>
    <property type="gene ID" value="LR48_Vigan10g026300"/>
</dbReference>
<organism evidence="3 4">
    <name type="scientific">Phaseolus angularis</name>
    <name type="common">Azuki bean</name>
    <name type="synonym">Vigna angularis</name>
    <dbReference type="NCBI Taxonomy" id="3914"/>
    <lineage>
        <taxon>Eukaryota</taxon>
        <taxon>Viridiplantae</taxon>
        <taxon>Streptophyta</taxon>
        <taxon>Embryophyta</taxon>
        <taxon>Tracheophyta</taxon>
        <taxon>Spermatophyta</taxon>
        <taxon>Magnoliopsida</taxon>
        <taxon>eudicotyledons</taxon>
        <taxon>Gunneridae</taxon>
        <taxon>Pentapetalae</taxon>
        <taxon>rosids</taxon>
        <taxon>fabids</taxon>
        <taxon>Fabales</taxon>
        <taxon>Fabaceae</taxon>
        <taxon>Papilionoideae</taxon>
        <taxon>50 kb inversion clade</taxon>
        <taxon>NPAAA clade</taxon>
        <taxon>indigoferoid/millettioid clade</taxon>
        <taxon>Phaseoleae</taxon>
        <taxon>Vigna</taxon>
    </lineage>
</organism>
<reference evidence="4" key="1">
    <citation type="journal article" date="2015" name="Proc. Natl. Acad. Sci. U.S.A.">
        <title>Genome sequencing of adzuki bean (Vigna angularis) provides insight into high starch and low fat accumulation and domestication.</title>
        <authorList>
            <person name="Yang K."/>
            <person name="Tian Z."/>
            <person name="Chen C."/>
            <person name="Luo L."/>
            <person name="Zhao B."/>
            <person name="Wang Z."/>
            <person name="Yu L."/>
            <person name="Li Y."/>
            <person name="Sun Y."/>
            <person name="Li W."/>
            <person name="Chen Y."/>
            <person name="Li Y."/>
            <person name="Zhang Y."/>
            <person name="Ai D."/>
            <person name="Zhao J."/>
            <person name="Shang C."/>
            <person name="Ma Y."/>
            <person name="Wu B."/>
            <person name="Wang M."/>
            <person name="Gao L."/>
            <person name="Sun D."/>
            <person name="Zhang P."/>
            <person name="Guo F."/>
            <person name="Wang W."/>
            <person name="Li Y."/>
            <person name="Wang J."/>
            <person name="Varshney R.K."/>
            <person name="Wang J."/>
            <person name="Ling H.Q."/>
            <person name="Wan P."/>
        </authorList>
    </citation>
    <scope>NUCLEOTIDE SEQUENCE</scope>
    <source>
        <strain evidence="4">cv. Jingnong 6</strain>
    </source>
</reference>
<evidence type="ECO:0000313" key="3">
    <source>
        <dbReference type="EMBL" id="KOM54371.1"/>
    </source>
</evidence>
<keyword evidence="1" id="KW-1133">Transmembrane helix</keyword>
<keyword evidence="2" id="KW-0732">Signal</keyword>
<accession>A0A0L9VH46</accession>
<dbReference type="EMBL" id="CM003380">
    <property type="protein sequence ID" value="KOM54371.1"/>
    <property type="molecule type" value="Genomic_DNA"/>
</dbReference>
<keyword evidence="1" id="KW-0472">Membrane</keyword>
<dbReference type="AlphaFoldDB" id="A0A0L9VH46"/>
<proteinExistence type="predicted"/>
<sequence>MVFLIMIPCSVPLFLFSLTSTLILPSSSSSHVSFNTWSVFQDCSSITQSSGSDESANEAAVNNTSLNLPVVELNVHRVLSTRNQSGNTTPAEPHVFSAVPAEPHVFSNVTIPHASIIYGFFLLLILINHSFSCFR</sequence>
<feature type="signal peptide" evidence="2">
    <location>
        <begin position="1"/>
        <end position="29"/>
    </location>
</feature>
<evidence type="ECO:0000256" key="1">
    <source>
        <dbReference type="SAM" id="Phobius"/>
    </source>
</evidence>
<gene>
    <name evidence="3" type="ORF">LR48_Vigan10g026300</name>
</gene>
<protein>
    <submittedName>
        <fullName evidence="3">Uncharacterized protein</fullName>
    </submittedName>
</protein>
<dbReference type="Proteomes" id="UP000053144">
    <property type="component" value="Chromosome 10"/>
</dbReference>
<feature type="chain" id="PRO_5005596661" evidence="2">
    <location>
        <begin position="30"/>
        <end position="135"/>
    </location>
</feature>
<name>A0A0L9VH46_PHAAN</name>
<feature type="transmembrane region" description="Helical" evidence="1">
    <location>
        <begin position="116"/>
        <end position="134"/>
    </location>
</feature>
<evidence type="ECO:0000256" key="2">
    <source>
        <dbReference type="SAM" id="SignalP"/>
    </source>
</evidence>
<keyword evidence="1" id="KW-0812">Transmembrane</keyword>